<dbReference type="AlphaFoldDB" id="A0A2C9U450"/>
<feature type="compositionally biased region" description="Basic residues" evidence="1">
    <location>
        <begin position="19"/>
        <end position="29"/>
    </location>
</feature>
<reference evidence="2" key="1">
    <citation type="submission" date="2016-02" db="EMBL/GenBank/DDBJ databases">
        <title>WGS assembly of Manihot esculenta.</title>
        <authorList>
            <person name="Bredeson J.V."/>
            <person name="Prochnik S.E."/>
            <person name="Lyons J.B."/>
            <person name="Schmutz J."/>
            <person name="Grimwood J."/>
            <person name="Vrebalov J."/>
            <person name="Bart R.S."/>
            <person name="Amuge T."/>
            <person name="Ferguson M.E."/>
            <person name="Green R."/>
            <person name="Putnam N."/>
            <person name="Stites J."/>
            <person name="Rounsley S."/>
            <person name="Rokhsar D.S."/>
        </authorList>
    </citation>
    <scope>NUCLEOTIDE SEQUENCE [LARGE SCALE GENOMIC DNA]</scope>
    <source>
        <tissue evidence="2">Leaf</tissue>
    </source>
</reference>
<feature type="region of interest" description="Disordered" evidence="1">
    <location>
        <begin position="1"/>
        <end position="48"/>
    </location>
</feature>
<name>A0A2C9U450_MANES</name>
<sequence length="48" mass="5296">MAKPGSNQINIVSQQSQGNRRRGNKKQGQNRKPLSNSSPFKLVKSIST</sequence>
<dbReference type="EMBL" id="CM004403">
    <property type="protein sequence ID" value="OAY24560.1"/>
    <property type="molecule type" value="Genomic_DNA"/>
</dbReference>
<proteinExistence type="predicted"/>
<feature type="compositionally biased region" description="Polar residues" evidence="1">
    <location>
        <begin position="30"/>
        <end position="48"/>
    </location>
</feature>
<gene>
    <name evidence="2" type="ORF">MANES_17G025000</name>
</gene>
<evidence type="ECO:0000256" key="1">
    <source>
        <dbReference type="SAM" id="MobiDB-lite"/>
    </source>
</evidence>
<accession>A0A2C9U450</accession>
<evidence type="ECO:0000313" key="2">
    <source>
        <dbReference type="EMBL" id="OAY24560.1"/>
    </source>
</evidence>
<protein>
    <submittedName>
        <fullName evidence="2">Uncharacterized protein</fullName>
    </submittedName>
</protein>
<organism evidence="2">
    <name type="scientific">Manihot esculenta</name>
    <name type="common">Cassava</name>
    <name type="synonym">Jatropha manihot</name>
    <dbReference type="NCBI Taxonomy" id="3983"/>
    <lineage>
        <taxon>Eukaryota</taxon>
        <taxon>Viridiplantae</taxon>
        <taxon>Streptophyta</taxon>
        <taxon>Embryophyta</taxon>
        <taxon>Tracheophyta</taxon>
        <taxon>Spermatophyta</taxon>
        <taxon>Magnoliopsida</taxon>
        <taxon>eudicotyledons</taxon>
        <taxon>Gunneridae</taxon>
        <taxon>Pentapetalae</taxon>
        <taxon>rosids</taxon>
        <taxon>fabids</taxon>
        <taxon>Malpighiales</taxon>
        <taxon>Euphorbiaceae</taxon>
        <taxon>Crotonoideae</taxon>
        <taxon>Manihoteae</taxon>
        <taxon>Manihot</taxon>
    </lineage>
</organism>
<feature type="compositionally biased region" description="Low complexity" evidence="1">
    <location>
        <begin position="1"/>
        <end position="18"/>
    </location>
</feature>